<organism evidence="6 7">
    <name type="scientific">Microbacterium betulae</name>
    <dbReference type="NCBI Taxonomy" id="2981139"/>
    <lineage>
        <taxon>Bacteria</taxon>
        <taxon>Bacillati</taxon>
        <taxon>Actinomycetota</taxon>
        <taxon>Actinomycetes</taxon>
        <taxon>Micrococcales</taxon>
        <taxon>Microbacteriaceae</taxon>
        <taxon>Microbacterium</taxon>
    </lineage>
</organism>
<dbReference type="InterPro" id="IPR051554">
    <property type="entry name" value="Acetyltransferase_Eis"/>
</dbReference>
<proteinExistence type="inferred from homology"/>
<dbReference type="Pfam" id="PF13527">
    <property type="entry name" value="Acetyltransf_9"/>
    <property type="match status" value="1"/>
</dbReference>
<comment type="subunit">
    <text evidence="4">Homohexamer; trimer of dimers.</text>
</comment>
<evidence type="ECO:0000259" key="5">
    <source>
        <dbReference type="PROSITE" id="PS51186"/>
    </source>
</evidence>
<dbReference type="InterPro" id="IPR000182">
    <property type="entry name" value="GNAT_dom"/>
</dbReference>
<dbReference type="SUPFAM" id="SSF55729">
    <property type="entry name" value="Acyl-CoA N-acyltransferases (Nat)"/>
    <property type="match status" value="1"/>
</dbReference>
<dbReference type="Pfam" id="PF17668">
    <property type="entry name" value="Acetyltransf_17"/>
    <property type="match status" value="1"/>
</dbReference>
<dbReference type="PANTHER" id="PTHR37817:SF1">
    <property type="entry name" value="N-ACETYLTRANSFERASE EIS"/>
    <property type="match status" value="1"/>
</dbReference>
<keyword evidence="3 4" id="KW-0012">Acyltransferase</keyword>
<evidence type="ECO:0000256" key="2">
    <source>
        <dbReference type="ARBA" id="ARBA00022679"/>
    </source>
</evidence>
<dbReference type="Proteomes" id="UP001305498">
    <property type="component" value="Chromosome"/>
</dbReference>
<evidence type="ECO:0000313" key="7">
    <source>
        <dbReference type="Proteomes" id="UP001305498"/>
    </source>
</evidence>
<dbReference type="GO" id="GO:0030649">
    <property type="term" value="P:aminoglycoside antibiotic catabolic process"/>
    <property type="evidence" value="ECO:0007669"/>
    <property type="project" value="TreeGrafter"/>
</dbReference>
<feature type="binding site" evidence="4">
    <location>
        <begin position="118"/>
        <end position="123"/>
    </location>
    <ligand>
        <name>acetyl-CoA</name>
        <dbReference type="ChEBI" id="CHEBI:57288"/>
    </ligand>
</feature>
<name>A0AA97FHH9_9MICO</name>
<dbReference type="SUPFAM" id="SSF55718">
    <property type="entry name" value="SCP-like"/>
    <property type="match status" value="1"/>
</dbReference>
<dbReference type="RefSeq" id="WP_317138655.1">
    <property type="nucleotide sequence ID" value="NZ_CP118157.1"/>
</dbReference>
<feature type="binding site" evidence="4">
    <location>
        <begin position="146"/>
        <end position="147"/>
    </location>
    <ligand>
        <name>acetyl-CoA</name>
        <dbReference type="ChEBI" id="CHEBI:57288"/>
    </ligand>
</feature>
<keyword evidence="7" id="KW-1185">Reference proteome</keyword>
<dbReference type="Pfam" id="PF13530">
    <property type="entry name" value="SCP2_2"/>
    <property type="match status" value="1"/>
</dbReference>
<dbReference type="Gene3D" id="3.30.1050.10">
    <property type="entry name" value="SCP2 sterol-binding domain"/>
    <property type="match status" value="1"/>
</dbReference>
<dbReference type="PROSITE" id="PS51186">
    <property type="entry name" value="GNAT"/>
    <property type="match status" value="1"/>
</dbReference>
<dbReference type="HAMAP" id="MF_01812">
    <property type="entry name" value="Eis"/>
    <property type="match status" value="1"/>
</dbReference>
<dbReference type="InterPro" id="IPR022902">
    <property type="entry name" value="NAcTrfase_Eis"/>
</dbReference>
<dbReference type="AlphaFoldDB" id="A0AA97FHH9"/>
<accession>A0AA97FHH9</accession>
<dbReference type="EC" id="2.3.1.-" evidence="6"/>
<dbReference type="PANTHER" id="PTHR37817">
    <property type="entry name" value="N-ACETYLTRANSFERASE EIS"/>
    <property type="match status" value="1"/>
</dbReference>
<sequence length="434" mass="46889">MSTIDPRAVPADTTSQDRLAKAGLDYRVVDGSDRAALARTLQAVSRGFLGPEVDEQSIAEQHEQLSDRRYVGVFDTSVAQADVPVATVDSWVTPLTVPGGEIDMWAISGVTVSATHRRRGIARAMLEGEVRAAADAGLAIAGLTVTETTIYGRYGFGPAIPVSSWTIDTRRAGWAGYEPRGRLEFVSREQLAHDLGKVHERGRARRAGEIAGWPRRWRQHAGLSTSVKDGDAVRGVRYRDADGVVRGAMAYRVTEDERDFALSRLAVRHLAAETPDAAAALWRFALQHDLVAEVTAELRPVDDPVRWLVRDERGAAQTVRDHGWLRILDVPRTLEARTYSAPVTTTFSVTDPLGLTTGSWRLEVGADGRGRVSRAPGADADLRLDVAQLSSLYLGGTPATGLLAAGRVAGDPAVAADLDVALRPPQPPTLGIWY</sequence>
<gene>
    <name evidence="6" type="ORF">N8K70_12405</name>
</gene>
<evidence type="ECO:0000256" key="3">
    <source>
        <dbReference type="ARBA" id="ARBA00023315"/>
    </source>
</evidence>
<dbReference type="InterPro" id="IPR025559">
    <property type="entry name" value="Eis_dom"/>
</dbReference>
<dbReference type="InterPro" id="IPR036527">
    <property type="entry name" value="SCP2_sterol-bd_dom_sf"/>
</dbReference>
<dbReference type="KEGG" id="mbet:N8K70_12405"/>
<dbReference type="GO" id="GO:0034069">
    <property type="term" value="F:aminoglycoside N-acetyltransferase activity"/>
    <property type="evidence" value="ECO:0007669"/>
    <property type="project" value="TreeGrafter"/>
</dbReference>
<comment type="similarity">
    <text evidence="1 4">Belongs to the acetyltransferase Eis family.</text>
</comment>
<dbReference type="InterPro" id="IPR016181">
    <property type="entry name" value="Acyl_CoA_acyltransferase"/>
</dbReference>
<protein>
    <submittedName>
        <fullName evidence="6">GNAT family N-acetyltransferase</fullName>
        <ecNumber evidence="6">2.3.1.-</ecNumber>
    </submittedName>
</protein>
<feature type="binding site" evidence="4">
    <location>
        <begin position="110"/>
        <end position="112"/>
    </location>
    <ligand>
        <name>acetyl-CoA</name>
        <dbReference type="ChEBI" id="CHEBI:57288"/>
    </ligand>
</feature>
<dbReference type="Gene3D" id="3.40.630.30">
    <property type="match status" value="2"/>
</dbReference>
<keyword evidence="2 4" id="KW-0808">Transferase</keyword>
<feature type="active site" description="Proton acceptor; via carboxylate" evidence="4">
    <location>
        <position position="434"/>
    </location>
</feature>
<evidence type="ECO:0000256" key="1">
    <source>
        <dbReference type="ARBA" id="ARBA00009213"/>
    </source>
</evidence>
<reference evidence="6 7" key="1">
    <citation type="submission" date="2023-02" db="EMBL/GenBank/DDBJ databases">
        <title>Microbacterium betulae sp. nov., isolated from birch wood.</title>
        <authorList>
            <person name="Pasciak M."/>
            <person name="Pawlik K.J."/>
            <person name="Martynowski D."/>
            <person name="Laczmanski L."/>
            <person name="Ciekot J."/>
            <person name="Szponar B."/>
            <person name="Wojcik-Fatla A."/>
            <person name="Mackiewicz B."/>
            <person name="Farian E."/>
            <person name="Cholewa G."/>
            <person name="Cholewa A."/>
            <person name="Dutkiewicz J."/>
        </authorList>
    </citation>
    <scope>NUCLEOTIDE SEQUENCE [LARGE SCALE GENOMIC DNA]</scope>
    <source>
        <strain evidence="6 7">AB</strain>
    </source>
</reference>
<evidence type="ECO:0000313" key="6">
    <source>
        <dbReference type="EMBL" id="WOF22179.1"/>
    </source>
</evidence>
<feature type="domain" description="N-acetyltransferase" evidence="5">
    <location>
        <begin position="24"/>
        <end position="184"/>
    </location>
</feature>
<evidence type="ECO:0000256" key="4">
    <source>
        <dbReference type="HAMAP-Rule" id="MF_01812"/>
    </source>
</evidence>
<dbReference type="InterPro" id="IPR041380">
    <property type="entry name" value="Acetyltransf_17"/>
</dbReference>
<feature type="active site" description="Proton donor" evidence="4">
    <location>
        <position position="151"/>
    </location>
</feature>
<dbReference type="EMBL" id="CP118157">
    <property type="protein sequence ID" value="WOF22179.1"/>
    <property type="molecule type" value="Genomic_DNA"/>
</dbReference>